<dbReference type="AlphaFoldDB" id="A0A7W9CL62"/>
<organism evidence="6 7">
    <name type="scientific">Brevundimonas variabilis</name>
    <dbReference type="NCBI Taxonomy" id="74312"/>
    <lineage>
        <taxon>Bacteria</taxon>
        <taxon>Pseudomonadati</taxon>
        <taxon>Pseudomonadota</taxon>
        <taxon>Alphaproteobacteria</taxon>
        <taxon>Caulobacterales</taxon>
        <taxon>Caulobacteraceae</taxon>
        <taxon>Brevundimonas</taxon>
    </lineage>
</organism>
<dbReference type="RefSeq" id="WP_183214604.1">
    <property type="nucleotide sequence ID" value="NZ_JACHOR010000006.1"/>
</dbReference>
<name>A0A7W9CL62_9CAUL</name>
<accession>A0A7W9CL62</accession>
<dbReference type="GO" id="GO:0016020">
    <property type="term" value="C:membrane"/>
    <property type="evidence" value="ECO:0007669"/>
    <property type="project" value="UniProtKB-SubCell"/>
</dbReference>
<feature type="transmembrane region" description="Helical" evidence="5">
    <location>
        <begin position="41"/>
        <end position="60"/>
    </location>
</feature>
<evidence type="ECO:0000256" key="3">
    <source>
        <dbReference type="ARBA" id="ARBA00022989"/>
    </source>
</evidence>
<keyword evidence="2 5" id="KW-0812">Transmembrane</keyword>
<comment type="subcellular location">
    <subcellularLocation>
        <location evidence="1">Membrane</location>
        <topology evidence="1">Multi-pass membrane protein</topology>
    </subcellularLocation>
</comment>
<gene>
    <name evidence="6" type="ORF">GGR13_003252</name>
</gene>
<feature type="transmembrane region" description="Helical" evidence="5">
    <location>
        <begin position="117"/>
        <end position="150"/>
    </location>
</feature>
<evidence type="ECO:0000256" key="5">
    <source>
        <dbReference type="SAM" id="Phobius"/>
    </source>
</evidence>
<evidence type="ECO:0000256" key="2">
    <source>
        <dbReference type="ARBA" id="ARBA00022692"/>
    </source>
</evidence>
<dbReference type="EMBL" id="JACHOR010000006">
    <property type="protein sequence ID" value="MBB5747624.1"/>
    <property type="molecule type" value="Genomic_DNA"/>
</dbReference>
<dbReference type="Proteomes" id="UP000545037">
    <property type="component" value="Unassembled WGS sequence"/>
</dbReference>
<keyword evidence="3 5" id="KW-1133">Transmembrane helix</keyword>
<protein>
    <submittedName>
        <fullName evidence="6">Methyltransferase</fullName>
    </submittedName>
</protein>
<dbReference type="InterPro" id="IPR007269">
    <property type="entry name" value="ICMT_MeTrfase"/>
</dbReference>
<dbReference type="Gene3D" id="1.20.120.1630">
    <property type="match status" value="1"/>
</dbReference>
<proteinExistence type="predicted"/>
<dbReference type="GO" id="GO:0004671">
    <property type="term" value="F:protein C-terminal S-isoprenylcysteine carboxyl O-methyltransferase activity"/>
    <property type="evidence" value="ECO:0007669"/>
    <property type="project" value="InterPro"/>
</dbReference>
<evidence type="ECO:0000256" key="1">
    <source>
        <dbReference type="ARBA" id="ARBA00004141"/>
    </source>
</evidence>
<evidence type="ECO:0000313" key="6">
    <source>
        <dbReference type="EMBL" id="MBB5747624.1"/>
    </source>
</evidence>
<sequence length="167" mass="18195">MIASVVILILVTVQRLGELVLARRNTARLLANGGVETGAGHYPLIVGLHAAWLIGLFILAWDQPVNWIWMAVFVLLQLARVWVIASLGGRWTTRIITVPGETLVRRGPYRFISHPNYLVVAAEIAVLPLAFGLFGYAAVFSILNAIVLTIRIMAESRALSESGTPAV</sequence>
<keyword evidence="4 5" id="KW-0472">Membrane</keyword>
<keyword evidence="6" id="KW-0808">Transferase</keyword>
<keyword evidence="7" id="KW-1185">Reference proteome</keyword>
<dbReference type="GO" id="GO:0032259">
    <property type="term" value="P:methylation"/>
    <property type="evidence" value="ECO:0007669"/>
    <property type="project" value="UniProtKB-KW"/>
</dbReference>
<reference evidence="6 7" key="1">
    <citation type="submission" date="2020-08" db="EMBL/GenBank/DDBJ databases">
        <title>Genomic Encyclopedia of Type Strains, Phase IV (KMG-IV): sequencing the most valuable type-strain genomes for metagenomic binning, comparative biology and taxonomic classification.</title>
        <authorList>
            <person name="Goeker M."/>
        </authorList>
    </citation>
    <scope>NUCLEOTIDE SEQUENCE [LARGE SCALE GENOMIC DNA]</scope>
    <source>
        <strain evidence="6 7">DSM 4737</strain>
    </source>
</reference>
<dbReference type="Pfam" id="PF04140">
    <property type="entry name" value="ICMT"/>
    <property type="match status" value="1"/>
</dbReference>
<evidence type="ECO:0000313" key="7">
    <source>
        <dbReference type="Proteomes" id="UP000545037"/>
    </source>
</evidence>
<evidence type="ECO:0000256" key="4">
    <source>
        <dbReference type="ARBA" id="ARBA00023136"/>
    </source>
</evidence>
<feature type="transmembrane region" description="Helical" evidence="5">
    <location>
        <begin position="67"/>
        <end position="85"/>
    </location>
</feature>
<comment type="caution">
    <text evidence="6">The sequence shown here is derived from an EMBL/GenBank/DDBJ whole genome shotgun (WGS) entry which is preliminary data.</text>
</comment>
<keyword evidence="6" id="KW-0489">Methyltransferase</keyword>